<gene>
    <name evidence="2" type="ordered locus">RC1_2634</name>
</gene>
<reference evidence="2 3" key="1">
    <citation type="journal article" date="2010" name="BMC Genomics">
        <title>Metabolic flexibility revealed in the genome of the cyst-forming alpha-1 proteobacterium Rhodospirillum centenum.</title>
        <authorList>
            <person name="Lu Y.K."/>
            <person name="Marden J."/>
            <person name="Han M."/>
            <person name="Swingley W.D."/>
            <person name="Mastrian S.D."/>
            <person name="Chowdhury S.R."/>
            <person name="Hao J."/>
            <person name="Helmy T."/>
            <person name="Kim S."/>
            <person name="Kurdoglu A.A."/>
            <person name="Matthies H.J."/>
            <person name="Rollo D."/>
            <person name="Stothard P."/>
            <person name="Blankenship R.E."/>
            <person name="Bauer C.E."/>
            <person name="Touchman J.W."/>
        </authorList>
    </citation>
    <scope>NUCLEOTIDE SEQUENCE [LARGE SCALE GENOMIC DNA]</scope>
    <source>
        <strain evidence="3">ATCC 51521 / SW</strain>
    </source>
</reference>
<dbReference type="Pfam" id="PF03476">
    <property type="entry name" value="MOSC_N"/>
    <property type="match status" value="1"/>
</dbReference>
<dbReference type="InterPro" id="IPR011037">
    <property type="entry name" value="Pyrv_Knase-like_insert_dom_sf"/>
</dbReference>
<dbReference type="EMBL" id="CP000613">
    <property type="protein sequence ID" value="ACJ00009.1"/>
    <property type="molecule type" value="Genomic_DNA"/>
</dbReference>
<proteinExistence type="predicted"/>
<dbReference type="KEGG" id="rce:RC1_2634"/>
<sequence>MSQTSGPARIAAIHYYPVKGLSAQSLPAVTLAPGMGLPHDRRFAILHGASSYDPEDPVWRPKTNYLTLMRDEKLATLEARYDPDTCMLVLNRAGKPVARGRIDTATGRLLIDQFLAAYMKGSAAPGPYKLIDSPPPAAGAPHGHMFSDIQDRAVSLINLASVHDLERVTQRPVNPLRFRGNLHLEGLEPWAEAAWVGRRVRVGTALLEVFKTITRCAATEVDPETGERDLPVVKSLQRGFGHVTCGIYARVLAGGMVTVGDTIGPVEA</sequence>
<dbReference type="HOGENOM" id="CLU_028286_5_0_5"/>
<dbReference type="InterPro" id="IPR005303">
    <property type="entry name" value="MOCOS_middle"/>
</dbReference>
<dbReference type="InterPro" id="IPR005302">
    <property type="entry name" value="MoCF_Sase_C"/>
</dbReference>
<dbReference type="Proteomes" id="UP000001591">
    <property type="component" value="Chromosome"/>
</dbReference>
<dbReference type="OrthoDB" id="581532at2"/>
<evidence type="ECO:0000313" key="3">
    <source>
        <dbReference type="Proteomes" id="UP000001591"/>
    </source>
</evidence>
<dbReference type="SUPFAM" id="SSF50800">
    <property type="entry name" value="PK beta-barrel domain-like"/>
    <property type="match status" value="2"/>
</dbReference>
<dbReference type="Pfam" id="PF03473">
    <property type="entry name" value="MOSC"/>
    <property type="match status" value="1"/>
</dbReference>
<dbReference type="GO" id="GO:0030170">
    <property type="term" value="F:pyridoxal phosphate binding"/>
    <property type="evidence" value="ECO:0007669"/>
    <property type="project" value="InterPro"/>
</dbReference>
<dbReference type="InterPro" id="IPR052716">
    <property type="entry name" value="MOSC_domain"/>
</dbReference>
<keyword evidence="3" id="KW-1185">Reference proteome</keyword>
<name>B6IUS7_RHOCS</name>
<dbReference type="RefSeq" id="WP_012567790.1">
    <property type="nucleotide sequence ID" value="NC_011420.2"/>
</dbReference>
<accession>B6IUS7</accession>
<feature type="domain" description="MOSC" evidence="1">
    <location>
        <begin position="128"/>
        <end position="266"/>
    </location>
</feature>
<dbReference type="eggNOG" id="COG3217">
    <property type="taxonomic scope" value="Bacteria"/>
</dbReference>
<evidence type="ECO:0000259" key="1">
    <source>
        <dbReference type="PROSITE" id="PS51340"/>
    </source>
</evidence>
<dbReference type="PROSITE" id="PS51340">
    <property type="entry name" value="MOSC"/>
    <property type="match status" value="1"/>
</dbReference>
<evidence type="ECO:0000313" key="2">
    <source>
        <dbReference type="EMBL" id="ACJ00009.1"/>
    </source>
</evidence>
<dbReference type="AlphaFoldDB" id="B6IUS7"/>
<dbReference type="GO" id="GO:0003824">
    <property type="term" value="F:catalytic activity"/>
    <property type="evidence" value="ECO:0007669"/>
    <property type="project" value="InterPro"/>
</dbReference>
<protein>
    <submittedName>
        <fullName evidence="2">MOSC domain protein, putative</fullName>
    </submittedName>
</protein>
<organism evidence="2 3">
    <name type="scientific">Rhodospirillum centenum (strain ATCC 51521 / SW)</name>
    <dbReference type="NCBI Taxonomy" id="414684"/>
    <lineage>
        <taxon>Bacteria</taxon>
        <taxon>Pseudomonadati</taxon>
        <taxon>Pseudomonadota</taxon>
        <taxon>Alphaproteobacteria</taxon>
        <taxon>Rhodospirillales</taxon>
        <taxon>Rhodospirillaceae</taxon>
        <taxon>Rhodospirillum</taxon>
    </lineage>
</organism>
<dbReference type="Gene3D" id="2.40.33.20">
    <property type="entry name" value="PK beta-barrel domain-like"/>
    <property type="match status" value="1"/>
</dbReference>
<dbReference type="GO" id="GO:0030151">
    <property type="term" value="F:molybdenum ion binding"/>
    <property type="evidence" value="ECO:0007669"/>
    <property type="project" value="InterPro"/>
</dbReference>
<dbReference type="PANTHER" id="PTHR36930">
    <property type="entry name" value="METAL-SULFUR CLUSTER BIOSYNTHESIS PROTEINS YUAD-RELATED"/>
    <property type="match status" value="1"/>
</dbReference>
<dbReference type="STRING" id="414684.RC1_2634"/>
<dbReference type="PANTHER" id="PTHR36930:SF1">
    <property type="entry name" value="MOSC DOMAIN-CONTAINING PROTEIN"/>
    <property type="match status" value="1"/>
</dbReference>